<protein>
    <submittedName>
        <fullName evidence="2">Uncharacterized protein</fullName>
    </submittedName>
</protein>
<comment type="caution">
    <text evidence="2">The sequence shown here is derived from an EMBL/GenBank/DDBJ whole genome shotgun (WGS) entry which is preliminary data.</text>
</comment>
<evidence type="ECO:0000256" key="1">
    <source>
        <dbReference type="SAM" id="Phobius"/>
    </source>
</evidence>
<keyword evidence="1" id="KW-1133">Transmembrane helix</keyword>
<organism evidence="2 3">
    <name type="scientific">Nostocoides jenkinsii Ben 74</name>
    <dbReference type="NCBI Taxonomy" id="1193518"/>
    <lineage>
        <taxon>Bacteria</taxon>
        <taxon>Bacillati</taxon>
        <taxon>Actinomycetota</taxon>
        <taxon>Actinomycetes</taxon>
        <taxon>Micrococcales</taxon>
        <taxon>Intrasporangiaceae</taxon>
        <taxon>Nostocoides</taxon>
    </lineage>
</organism>
<reference evidence="2 3" key="1">
    <citation type="journal article" date="2013" name="ISME J.">
        <title>A metabolic model for members of the genus Tetrasphaera involved in enhanced biological phosphorus removal.</title>
        <authorList>
            <person name="Kristiansen R."/>
            <person name="Nguyen H.T.T."/>
            <person name="Saunders A.M."/>
            <person name="Nielsen J.L."/>
            <person name="Wimmer R."/>
            <person name="Le V.Q."/>
            <person name="McIlroy S.J."/>
            <person name="Petrovski S."/>
            <person name="Seviour R.J."/>
            <person name="Calteau A."/>
            <person name="Nielsen K.L."/>
            <person name="Nielsen P.H."/>
        </authorList>
    </citation>
    <scope>NUCLEOTIDE SEQUENCE [LARGE SCALE GENOMIC DNA]</scope>
    <source>
        <strain evidence="2 3">Ben 74</strain>
    </source>
</reference>
<evidence type="ECO:0000313" key="3">
    <source>
        <dbReference type="Proteomes" id="UP000035720"/>
    </source>
</evidence>
<dbReference type="OrthoDB" id="4872368at2"/>
<evidence type="ECO:0000313" key="2">
    <source>
        <dbReference type="EMBL" id="CCI54878.1"/>
    </source>
</evidence>
<name>A0A077MGJ9_9MICO</name>
<keyword evidence="1" id="KW-0472">Membrane</keyword>
<dbReference type="STRING" id="1193518.BN13_870012"/>
<sequence length="208" mass="21266">MTSKRVLAGLGGLGGLGLLAFIGALAHWWWLVVLAIAAMLGLLGVIALNTNTLVRSHRTAWDRSVRTGGASAPLLTSGVVSAPATEKDLTGALRLLQAQYVGRLDRAQTTLERAAAKLDAAGAGPGPATPDAWSTLPAGASLVLHEVTDETLAAARRAADAGVPVRVIDPDSRDRERLEAAGLGEVDILDAVPHATASIVLPESPAAG</sequence>
<dbReference type="EMBL" id="CAJC01000202">
    <property type="protein sequence ID" value="CCI54878.1"/>
    <property type="molecule type" value="Genomic_DNA"/>
</dbReference>
<feature type="transmembrane region" description="Helical" evidence="1">
    <location>
        <begin position="30"/>
        <end position="48"/>
    </location>
</feature>
<accession>A0A077MGJ9</accession>
<keyword evidence="1" id="KW-0812">Transmembrane</keyword>
<proteinExistence type="predicted"/>
<dbReference type="Proteomes" id="UP000035720">
    <property type="component" value="Unassembled WGS sequence"/>
</dbReference>
<dbReference type="AlphaFoldDB" id="A0A077MGJ9"/>
<dbReference type="RefSeq" id="WP_048547583.1">
    <property type="nucleotide sequence ID" value="NZ_HF571038.1"/>
</dbReference>
<gene>
    <name evidence="2" type="ORF">BN13_870012</name>
</gene>
<keyword evidence="3" id="KW-1185">Reference proteome</keyword>